<dbReference type="EMBL" id="UAVU01000003">
    <property type="protein sequence ID" value="SQA99409.1"/>
    <property type="molecule type" value="Genomic_DNA"/>
</dbReference>
<evidence type="ECO:0000313" key="6">
    <source>
        <dbReference type="Proteomes" id="UP000217979"/>
    </source>
</evidence>
<evidence type="ECO:0000259" key="3">
    <source>
        <dbReference type="Pfam" id="PF07687"/>
    </source>
</evidence>
<dbReference type="Proteomes" id="UP000251197">
    <property type="component" value="Unassembled WGS sequence"/>
</dbReference>
<comment type="cofactor">
    <cofactor evidence="2">
        <name>Mn(2+)</name>
        <dbReference type="ChEBI" id="CHEBI:29035"/>
    </cofactor>
    <text evidence="2">The Mn(2+) ion enhances activity.</text>
</comment>
<feature type="binding site" evidence="2">
    <location>
        <position position="135"/>
    </location>
    <ligand>
        <name>Mn(2+)</name>
        <dbReference type="ChEBI" id="CHEBI:29035"/>
        <label>2</label>
    </ligand>
</feature>
<keyword evidence="1 4" id="KW-0378">Hydrolase</keyword>
<organism evidence="4 6">
    <name type="scientific">Cedecea neteri</name>
    <dbReference type="NCBI Taxonomy" id="158822"/>
    <lineage>
        <taxon>Bacteria</taxon>
        <taxon>Pseudomonadati</taxon>
        <taxon>Pseudomonadota</taxon>
        <taxon>Gammaproteobacteria</taxon>
        <taxon>Enterobacterales</taxon>
        <taxon>Enterobacteriaceae</taxon>
        <taxon>Cedecea</taxon>
    </lineage>
</organism>
<proteinExistence type="predicted"/>
<accession>A0A291DTS0</accession>
<dbReference type="GO" id="GO:0019877">
    <property type="term" value="P:diaminopimelate biosynthetic process"/>
    <property type="evidence" value="ECO:0007669"/>
    <property type="project" value="UniProtKB-ARBA"/>
</dbReference>
<dbReference type="SUPFAM" id="SSF55031">
    <property type="entry name" value="Bacterial exopeptidase dimerisation domain"/>
    <property type="match status" value="1"/>
</dbReference>
<dbReference type="AlphaFoldDB" id="A0A291DTS0"/>
<dbReference type="Gene3D" id="3.30.70.360">
    <property type="match status" value="1"/>
</dbReference>
<dbReference type="GO" id="GO:0046872">
    <property type="term" value="F:metal ion binding"/>
    <property type="evidence" value="ECO:0007669"/>
    <property type="project" value="UniProtKB-KW"/>
</dbReference>
<feature type="binding site" evidence="2">
    <location>
        <position position="102"/>
    </location>
    <ligand>
        <name>Mn(2+)</name>
        <dbReference type="ChEBI" id="CHEBI:29035"/>
        <label>2</label>
    </ligand>
</feature>
<dbReference type="InterPro" id="IPR002933">
    <property type="entry name" value="Peptidase_M20"/>
</dbReference>
<dbReference type="FunFam" id="3.30.70.360:FF:000001">
    <property type="entry name" value="N-acetyldiaminopimelate deacetylase"/>
    <property type="match status" value="1"/>
</dbReference>
<dbReference type="CDD" id="cd05666">
    <property type="entry name" value="M20_Acy1-like"/>
    <property type="match status" value="1"/>
</dbReference>
<feature type="binding site" evidence="2">
    <location>
        <position position="361"/>
    </location>
    <ligand>
        <name>Mn(2+)</name>
        <dbReference type="ChEBI" id="CHEBI:29035"/>
        <label>2</label>
    </ligand>
</feature>
<dbReference type="NCBIfam" id="TIGR01891">
    <property type="entry name" value="amidohydrolases"/>
    <property type="match status" value="1"/>
</dbReference>
<gene>
    <name evidence="5" type="primary">yxeP_1</name>
    <name evidence="4" type="ORF">CO704_02410</name>
    <name evidence="5" type="ORF">NCTC12120_03327</name>
</gene>
<name>A0A291DTS0_9ENTR</name>
<dbReference type="SUPFAM" id="SSF53187">
    <property type="entry name" value="Zn-dependent exopeptidases"/>
    <property type="match status" value="1"/>
</dbReference>
<feature type="domain" description="Peptidase M20 dimerisation" evidence="3">
    <location>
        <begin position="183"/>
        <end position="279"/>
    </location>
</feature>
<dbReference type="Gene3D" id="3.40.630.10">
    <property type="entry name" value="Zn peptidases"/>
    <property type="match status" value="1"/>
</dbReference>
<dbReference type="Pfam" id="PF07687">
    <property type="entry name" value="M20_dimer"/>
    <property type="match status" value="1"/>
</dbReference>
<reference evidence="4 6" key="1">
    <citation type="submission" date="2017-09" db="EMBL/GenBank/DDBJ databases">
        <title>FDA dAtabase for Regulatory Grade micrObial Sequences (FDA-ARGOS): Supporting development and validation of Infectious Disease Dx tests.</title>
        <authorList>
            <person name="Minogue T."/>
            <person name="Wolcott M."/>
            <person name="Wasieloski L."/>
            <person name="Aguilar W."/>
            <person name="Moore D."/>
            <person name="Tallon L."/>
            <person name="Sadzewicz L."/>
            <person name="Ott S."/>
            <person name="Zhao X."/>
            <person name="Nagaraj S."/>
            <person name="Vavikolanu K."/>
            <person name="Aluvathingal J."/>
            <person name="Nadendla S."/>
            <person name="Sichtig H."/>
        </authorList>
    </citation>
    <scope>NUCLEOTIDE SEQUENCE [LARGE SCALE GENOMIC DNA]</scope>
    <source>
        <strain evidence="4 6">FDAARGOS_392</strain>
    </source>
</reference>
<feature type="binding site" evidence="2">
    <location>
        <position position="100"/>
    </location>
    <ligand>
        <name>Mn(2+)</name>
        <dbReference type="ChEBI" id="CHEBI:29035"/>
        <label>2</label>
    </ligand>
</feature>
<dbReference type="PANTHER" id="PTHR11014">
    <property type="entry name" value="PEPTIDASE M20 FAMILY MEMBER"/>
    <property type="match status" value="1"/>
</dbReference>
<dbReference type="GO" id="GO:0050118">
    <property type="term" value="F:N-acetyldiaminopimelate deacetylase activity"/>
    <property type="evidence" value="ECO:0007669"/>
    <property type="project" value="UniProtKB-ARBA"/>
</dbReference>
<feature type="binding site" evidence="2">
    <location>
        <position position="161"/>
    </location>
    <ligand>
        <name>Mn(2+)</name>
        <dbReference type="ChEBI" id="CHEBI:29035"/>
        <label>2</label>
    </ligand>
</feature>
<evidence type="ECO:0000313" key="7">
    <source>
        <dbReference type="Proteomes" id="UP000251197"/>
    </source>
</evidence>
<evidence type="ECO:0000313" key="5">
    <source>
        <dbReference type="EMBL" id="SQA99409.1"/>
    </source>
</evidence>
<dbReference type="PIRSF" id="PIRSF005962">
    <property type="entry name" value="Pept_M20D_amidohydro"/>
    <property type="match status" value="1"/>
</dbReference>
<dbReference type="InterPro" id="IPR017439">
    <property type="entry name" value="Amidohydrolase"/>
</dbReference>
<protein>
    <submittedName>
        <fullName evidence="4">Amidohydrolase</fullName>
    </submittedName>
</protein>
<evidence type="ECO:0000256" key="1">
    <source>
        <dbReference type="ARBA" id="ARBA00022801"/>
    </source>
</evidence>
<dbReference type="InterPro" id="IPR011650">
    <property type="entry name" value="Peptidase_M20_dimer"/>
</dbReference>
<dbReference type="Pfam" id="PF01546">
    <property type="entry name" value="Peptidase_M20"/>
    <property type="match status" value="1"/>
</dbReference>
<dbReference type="InterPro" id="IPR036264">
    <property type="entry name" value="Bact_exopeptidase_dim_dom"/>
</dbReference>
<sequence>MLIKEILDREEEMIAIRRDFHQHPELGFEEFRTSDRIAGLLTEWGYEVHRGLGGTGVVGTLKVGNGGKRLGIRADMDALPMQEQTGLPWASQVEGKMHACGHDGHCAILLSAARYLAEKKSFNGTLHLIFQPSEEKIGGAKRMIDDGLFKLFPCDAVFGLHNFPLIPAGQIVTKPGALMASSDSMTITLEGKGGHGSMPEHCIDPTIAGASIVMALQTIVSRNIDPQDSAVVTVGSLQSGTTHNIIPHSAVLKLNMRAFKEEVREALKQRVETLVHAQAESFGVKASIEVDFGYPVTINNEAQTAFALQVARDTFGADKVADPQQVKSMMGSEDFSFMLEEVPGCYIWLGTATGKDDYSVHHPLYQFNDACISVGATYWVRLSEAFLR</sequence>
<reference evidence="5 7" key="2">
    <citation type="submission" date="2018-06" db="EMBL/GenBank/DDBJ databases">
        <authorList>
            <consortium name="Pathogen Informatics"/>
            <person name="Doyle S."/>
        </authorList>
    </citation>
    <scope>NUCLEOTIDE SEQUENCE [LARGE SCALE GENOMIC DNA]</scope>
    <source>
        <strain evidence="5 7">NCTC12120</strain>
    </source>
</reference>
<dbReference type="STRING" id="158822.LH23_02260"/>
<dbReference type="RefSeq" id="WP_061277249.1">
    <property type="nucleotide sequence ID" value="NZ_CP023525.1"/>
</dbReference>
<dbReference type="EMBL" id="CP023525">
    <property type="protein sequence ID" value="ATF91016.1"/>
    <property type="molecule type" value="Genomic_DNA"/>
</dbReference>
<keyword evidence="2" id="KW-0479">Metal-binding</keyword>
<dbReference type="Proteomes" id="UP000217979">
    <property type="component" value="Chromosome"/>
</dbReference>
<dbReference type="PANTHER" id="PTHR11014:SF63">
    <property type="entry name" value="METALLOPEPTIDASE, PUTATIVE (AFU_ORTHOLOGUE AFUA_6G09600)-RELATED"/>
    <property type="match status" value="1"/>
</dbReference>
<evidence type="ECO:0000256" key="2">
    <source>
        <dbReference type="PIRSR" id="PIRSR005962-1"/>
    </source>
</evidence>
<evidence type="ECO:0000313" key="4">
    <source>
        <dbReference type="EMBL" id="ATF91016.1"/>
    </source>
</evidence>
<keyword evidence="2" id="KW-0464">Manganese</keyword>